<gene>
    <name evidence="1" type="ORF">DME_LOCUS8487</name>
</gene>
<sequence>MHCIEIDYRCVSKILANCLEESTTKRFDTCREYHISESTNQQIKPIVNHSCKYNSTQFYKAALNYKNSGILFIRKDRTRILNHWKKSMKLYTNRFSTKLDTLSLILNILSKFSRRSSISPKFSSDFTDLYQLNQILSMQNRAKEALDLMKEMQRIESFRQKGKNFNVTLIRNRKCQMNNRTEILKCVEQFHNMTCTIGESGAGRDQRFDECPHLLEMMKVCWQYELNNDNNIENYNFINCELIDLILSKDDNLLDDESDDNTVTVETNSKIYIIYKNYSTHSNERKEMRSDQKNEENFHKSDNKILGKNEKRAKIFAGQRYHMDCNLEEDNFDINKCLEWALAGYCVTDKATKFLWCRKTCLCDGPPIF</sequence>
<reference evidence="4" key="1">
    <citation type="submission" date="2017-02" db="UniProtKB">
        <authorList>
            <consortium name="WormBaseParasite"/>
        </authorList>
    </citation>
    <scope>IDENTIFICATION</scope>
</reference>
<evidence type="ECO:0000313" key="3">
    <source>
        <dbReference type="Proteomes" id="UP000274756"/>
    </source>
</evidence>
<dbReference type="OrthoDB" id="5877770at2759"/>
<proteinExistence type="predicted"/>
<dbReference type="WBParaSite" id="DME_0000460401-mRNA-1">
    <property type="protein sequence ID" value="DME_0000460401-mRNA-1"/>
    <property type="gene ID" value="DME_0000460401"/>
</dbReference>
<name>A0A0N4UBL7_DRAME</name>
<reference evidence="1 3" key="2">
    <citation type="submission" date="2018-11" db="EMBL/GenBank/DDBJ databases">
        <authorList>
            <consortium name="Pathogen Informatics"/>
        </authorList>
    </citation>
    <scope>NUCLEOTIDE SEQUENCE [LARGE SCALE GENOMIC DNA]</scope>
</reference>
<organism evidence="2 4">
    <name type="scientific">Dracunculus medinensis</name>
    <name type="common">Guinea worm</name>
    <dbReference type="NCBI Taxonomy" id="318479"/>
    <lineage>
        <taxon>Eukaryota</taxon>
        <taxon>Metazoa</taxon>
        <taxon>Ecdysozoa</taxon>
        <taxon>Nematoda</taxon>
        <taxon>Chromadorea</taxon>
        <taxon>Rhabditida</taxon>
        <taxon>Spirurina</taxon>
        <taxon>Dracunculoidea</taxon>
        <taxon>Dracunculidae</taxon>
        <taxon>Dracunculus</taxon>
    </lineage>
</organism>
<evidence type="ECO:0000313" key="1">
    <source>
        <dbReference type="EMBL" id="VDN58514.1"/>
    </source>
</evidence>
<dbReference type="EMBL" id="UYYG01001169">
    <property type="protein sequence ID" value="VDN58514.1"/>
    <property type="molecule type" value="Genomic_DNA"/>
</dbReference>
<evidence type="ECO:0000313" key="2">
    <source>
        <dbReference type="Proteomes" id="UP000038040"/>
    </source>
</evidence>
<protein>
    <submittedName>
        <fullName evidence="4">ShKT domain-containing protein</fullName>
    </submittedName>
</protein>
<dbReference type="Proteomes" id="UP000274756">
    <property type="component" value="Unassembled WGS sequence"/>
</dbReference>
<dbReference type="Proteomes" id="UP000038040">
    <property type="component" value="Unplaced"/>
</dbReference>
<evidence type="ECO:0000313" key="4">
    <source>
        <dbReference type="WBParaSite" id="DME_0000460401-mRNA-1"/>
    </source>
</evidence>
<keyword evidence="3" id="KW-1185">Reference proteome</keyword>
<accession>A0A0N4UBL7</accession>
<dbReference type="AlphaFoldDB" id="A0A0N4UBL7"/>